<dbReference type="EMBL" id="HBGA01110190">
    <property type="protein sequence ID" value="CAD9029898.1"/>
    <property type="molecule type" value="Transcribed_RNA"/>
</dbReference>
<protein>
    <submittedName>
        <fullName evidence="2">Uncharacterized protein</fullName>
    </submittedName>
</protein>
<dbReference type="GO" id="GO:0005737">
    <property type="term" value="C:cytoplasm"/>
    <property type="evidence" value="ECO:0007669"/>
    <property type="project" value="TreeGrafter"/>
</dbReference>
<proteinExistence type="predicted"/>
<evidence type="ECO:0000313" key="2">
    <source>
        <dbReference type="EMBL" id="CAD9029898.1"/>
    </source>
</evidence>
<dbReference type="PANTHER" id="PTHR16306:SF0">
    <property type="entry name" value="TRANSLIN-ASSOCIATED FACTOR X-INTERACTING PROTEIN 1"/>
    <property type="match status" value="1"/>
</dbReference>
<dbReference type="PANTHER" id="PTHR16306">
    <property type="entry name" value="TRANSLIN-ASSOCIATED FACTOR X-INTERACTING PROTEIN 1"/>
    <property type="match status" value="1"/>
</dbReference>
<reference evidence="2" key="1">
    <citation type="submission" date="2021-01" db="EMBL/GenBank/DDBJ databases">
        <authorList>
            <person name="Corre E."/>
            <person name="Pelletier E."/>
            <person name="Niang G."/>
            <person name="Scheremetjew M."/>
            <person name="Finn R."/>
            <person name="Kale V."/>
            <person name="Holt S."/>
            <person name="Cochrane G."/>
            <person name="Meng A."/>
            <person name="Brown T."/>
            <person name="Cohen L."/>
        </authorList>
    </citation>
    <scope>NUCLEOTIDE SEQUENCE</scope>
    <source>
        <strain evidence="2">NIES-381</strain>
    </source>
</reference>
<accession>A0A7S1NPA1</accession>
<evidence type="ECO:0000256" key="1">
    <source>
        <dbReference type="SAM" id="MobiDB-lite"/>
    </source>
</evidence>
<dbReference type="AlphaFoldDB" id="A0A7S1NPA1"/>
<sequence>MEQDSPLAQQQPLNSNFVMGLGTGSAVPKYLRWHGKLNRRYIRKADLEQIIKDFWKYKQAADAKSGKRSGVQDTMYHFLKMRYGVQGAIAEHGYGIRDACLQHLHDADAEVFYLILEGQLDEQVWHDQAEILDTLREQLISLASKGRKKPAAALKRKVIIENLPKWFPTKTESDMMYLKLTLSQDFPGNDVNIAELFSEDAEGNQKQFIEALRDQFIFETKSYITEIQEAMYKASEDGRIQCNKATAVFNTIDPTKPAEEVDRIVQIGFDPTLSTHVSPLSVLELDVFLTNMKSTTLKRSGERPADSEAEDSGAPAEPASTASPGGEAPPA</sequence>
<gene>
    <name evidence="2" type="ORF">EGYM00392_LOCUS41035</name>
</gene>
<name>A0A7S1NPA1_9EUGL</name>
<feature type="region of interest" description="Disordered" evidence="1">
    <location>
        <begin position="295"/>
        <end position="331"/>
    </location>
</feature>
<organism evidence="2">
    <name type="scientific">Eutreptiella gymnastica</name>
    <dbReference type="NCBI Taxonomy" id="73025"/>
    <lineage>
        <taxon>Eukaryota</taxon>
        <taxon>Discoba</taxon>
        <taxon>Euglenozoa</taxon>
        <taxon>Euglenida</taxon>
        <taxon>Spirocuta</taxon>
        <taxon>Euglenophyceae</taxon>
        <taxon>Eutreptiales</taxon>
        <taxon>Eutreptiaceae</taxon>
        <taxon>Eutreptiella</taxon>
    </lineage>
</organism>